<gene>
    <name evidence="5" type="ORF">QTH91_14665</name>
</gene>
<dbReference type="EMBL" id="JASZYV010000003">
    <property type="protein sequence ID" value="MDM0045730.1"/>
    <property type="molecule type" value="Genomic_DNA"/>
</dbReference>
<dbReference type="SUPFAM" id="SSF49482">
    <property type="entry name" value="Aromatic compound dioxygenase"/>
    <property type="match status" value="1"/>
</dbReference>
<dbReference type="InterPro" id="IPR039387">
    <property type="entry name" value="3_4-PCD"/>
</dbReference>
<dbReference type="PANTHER" id="PTHR33711">
    <property type="entry name" value="DIOXYGENASE, PUTATIVE (AFU_ORTHOLOGUE AFUA_2G02910)-RELATED"/>
    <property type="match status" value="1"/>
</dbReference>
<dbReference type="InterPro" id="IPR050770">
    <property type="entry name" value="Intradiol_RC_Dioxygenase"/>
</dbReference>
<dbReference type="InterPro" id="IPR000627">
    <property type="entry name" value="Intradiol_dOase_C"/>
</dbReference>
<dbReference type="PANTHER" id="PTHR33711:SF9">
    <property type="entry name" value="PROTOCATECHUATE 3,4-DIOXYGENASE ALPHA CHAIN"/>
    <property type="match status" value="1"/>
</dbReference>
<keyword evidence="2" id="KW-0223">Dioxygenase</keyword>
<dbReference type="InterPro" id="IPR015889">
    <property type="entry name" value="Intradiol_dOase_core"/>
</dbReference>
<evidence type="ECO:0000256" key="1">
    <source>
        <dbReference type="ARBA" id="ARBA00007825"/>
    </source>
</evidence>
<dbReference type="PROSITE" id="PS00083">
    <property type="entry name" value="INTRADIOL_DIOXYGENAS"/>
    <property type="match status" value="1"/>
</dbReference>
<sequence>MPSPRPLPAFRETTDRRRLAAAALIAFPALWLGAARPAHAQGGARLRLTPSQTEGPFYPPQLPADHDGDLLRTGTLRYTRGDAGWVEGTVVDASGQPVRDATVEIWQCDESGHYHHPGDGGRADPAFQGFGRTQVDADGRWRFHTIRPVPYSGRTPHIHMKVKRGERELLTTQLYVKGASGNARDFLWRNMSEQDRAALTLSFDSSPEGWKARFPVVVAT</sequence>
<protein>
    <submittedName>
        <fullName evidence="5">Protocatechuate 3,4-dioxygenase</fullName>
    </submittedName>
</protein>
<feature type="domain" description="Intradiol ring-cleavage dioxygenases" evidence="4">
    <location>
        <begin position="86"/>
        <end position="114"/>
    </location>
</feature>
<accession>A0ABT7NCZ4</accession>
<evidence type="ECO:0000256" key="3">
    <source>
        <dbReference type="ARBA" id="ARBA00023002"/>
    </source>
</evidence>
<keyword evidence="3" id="KW-0560">Oxidoreductase</keyword>
<evidence type="ECO:0000259" key="4">
    <source>
        <dbReference type="PROSITE" id="PS00083"/>
    </source>
</evidence>
<organism evidence="5 6">
    <name type="scientific">Variovorax dokdonensis</name>
    <dbReference type="NCBI Taxonomy" id="344883"/>
    <lineage>
        <taxon>Bacteria</taxon>
        <taxon>Pseudomonadati</taxon>
        <taxon>Pseudomonadota</taxon>
        <taxon>Betaproteobacteria</taxon>
        <taxon>Burkholderiales</taxon>
        <taxon>Comamonadaceae</taxon>
        <taxon>Variovorax</taxon>
    </lineage>
</organism>
<comment type="similarity">
    <text evidence="1">Belongs to the intradiol ring-cleavage dioxygenase family.</text>
</comment>
<evidence type="ECO:0000256" key="2">
    <source>
        <dbReference type="ARBA" id="ARBA00022964"/>
    </source>
</evidence>
<dbReference type="Gene3D" id="2.60.130.10">
    <property type="entry name" value="Aromatic compound dioxygenase"/>
    <property type="match status" value="1"/>
</dbReference>
<name>A0ABT7NCZ4_9BURK</name>
<evidence type="ECO:0000313" key="5">
    <source>
        <dbReference type="EMBL" id="MDM0045730.1"/>
    </source>
</evidence>
<comment type="caution">
    <text evidence="5">The sequence shown here is derived from an EMBL/GenBank/DDBJ whole genome shotgun (WGS) entry which is preliminary data.</text>
</comment>
<proteinExistence type="inferred from homology"/>
<keyword evidence="6" id="KW-1185">Reference proteome</keyword>
<dbReference type="Proteomes" id="UP001174908">
    <property type="component" value="Unassembled WGS sequence"/>
</dbReference>
<dbReference type="CDD" id="cd03459">
    <property type="entry name" value="3_4-PCD"/>
    <property type="match status" value="1"/>
</dbReference>
<evidence type="ECO:0000313" key="6">
    <source>
        <dbReference type="Proteomes" id="UP001174908"/>
    </source>
</evidence>
<dbReference type="RefSeq" id="WP_286660843.1">
    <property type="nucleotide sequence ID" value="NZ_JASZYV010000003.1"/>
</dbReference>
<dbReference type="Pfam" id="PF00775">
    <property type="entry name" value="Dioxygenase_C"/>
    <property type="match status" value="1"/>
</dbReference>
<reference evidence="5" key="1">
    <citation type="submission" date="2023-06" db="EMBL/GenBank/DDBJ databases">
        <authorList>
            <person name="Jiang Y."/>
            <person name="Liu Q."/>
        </authorList>
    </citation>
    <scope>NUCLEOTIDE SEQUENCE</scope>
    <source>
        <strain evidence="5">CGMCC 1.12089</strain>
    </source>
</reference>